<evidence type="ECO:0000313" key="2">
    <source>
        <dbReference type="EMBL" id="KAA0920181.1"/>
    </source>
</evidence>
<dbReference type="AlphaFoldDB" id="A0A5A9ZSS5"/>
<dbReference type="EMBL" id="VINQ01000002">
    <property type="protein sequence ID" value="KAA0920181.1"/>
    <property type="molecule type" value="Genomic_DNA"/>
</dbReference>
<keyword evidence="1" id="KW-1133">Transmembrane helix</keyword>
<gene>
    <name evidence="2" type="ORF">FLO80_03420</name>
</gene>
<accession>A0A5A9ZSS5</accession>
<comment type="caution">
    <text evidence="2">The sequence shown here is derived from an EMBL/GenBank/DDBJ whole genome shotgun (WGS) entry which is preliminary data.</text>
</comment>
<dbReference type="RefSeq" id="WP_146611016.1">
    <property type="nucleotide sequence ID" value="NZ_VINQ01000002.1"/>
</dbReference>
<keyword evidence="3" id="KW-1185">Reference proteome</keyword>
<name>A0A5A9ZSS5_9RHOB</name>
<protein>
    <submittedName>
        <fullName evidence="2">Uncharacterized protein</fullName>
    </submittedName>
</protein>
<proteinExistence type="predicted"/>
<evidence type="ECO:0000256" key="1">
    <source>
        <dbReference type="SAM" id="Phobius"/>
    </source>
</evidence>
<reference evidence="2 3" key="1">
    <citation type="submission" date="2019-07" db="EMBL/GenBank/DDBJ databases">
        <title>Aquicoccus porphyridii gen. nov., sp. nov., isolated from a small marine red alga, Porphyridium marinum.</title>
        <authorList>
            <person name="Liu L."/>
        </authorList>
    </citation>
    <scope>NUCLEOTIDE SEQUENCE [LARGE SCALE GENOMIC DNA]</scope>
    <source>
        <strain evidence="2 3">L1 8-17</strain>
    </source>
</reference>
<organism evidence="2 3">
    <name type="scientific">Aquicoccus porphyridii</name>
    <dbReference type="NCBI Taxonomy" id="1852029"/>
    <lineage>
        <taxon>Bacteria</taxon>
        <taxon>Pseudomonadati</taxon>
        <taxon>Pseudomonadota</taxon>
        <taxon>Alphaproteobacteria</taxon>
        <taxon>Rhodobacterales</taxon>
        <taxon>Paracoccaceae</taxon>
        <taxon>Aquicoccus</taxon>
    </lineage>
</organism>
<dbReference type="Proteomes" id="UP000325291">
    <property type="component" value="Unassembled WGS sequence"/>
</dbReference>
<feature type="transmembrane region" description="Helical" evidence="1">
    <location>
        <begin position="20"/>
        <end position="42"/>
    </location>
</feature>
<keyword evidence="1" id="KW-0472">Membrane</keyword>
<sequence>MFKIALANGRNWDANVTALRLLSSVIMCFGALCVAGVAPGAAQGLIRRDRQRDIAIDDILYAHPIPLG</sequence>
<evidence type="ECO:0000313" key="3">
    <source>
        <dbReference type="Proteomes" id="UP000325291"/>
    </source>
</evidence>
<keyword evidence="1" id="KW-0812">Transmembrane</keyword>